<sequence length="218" mass="25523">MATQSTKENVKNKNEIFNPEVQAIKEEFIKLHDMIPELISDDALKPLVDMIKGTDIDPVHFRNDLKLKIKKGLLEDYETLWRESNMEVNLHMLNSMKKQFEGQPPAWRPTGKTPEEQVRPIEHAINKKKLAYMEQLNKELQVELATIMPEVEANRDLMRSVLMQRSSTLQQLQNQNAYFQKISEDVKRLKRKVSEKIMEVTLAPNPYLKHLDNKEDES</sequence>
<name>A0A336JYQ9_CULSO</name>
<accession>A0A336JYQ9</accession>
<reference evidence="1" key="1">
    <citation type="submission" date="2018-04" db="EMBL/GenBank/DDBJ databases">
        <authorList>
            <person name="Go L.Y."/>
            <person name="Mitchell J.A."/>
        </authorList>
    </citation>
    <scope>NUCLEOTIDE SEQUENCE</scope>
    <source>
        <tissue evidence="1">Whole organism</tissue>
    </source>
</reference>
<evidence type="ECO:0000313" key="1">
    <source>
        <dbReference type="EMBL" id="SSW97834.1"/>
    </source>
</evidence>
<dbReference type="EMBL" id="UFQS01000031">
    <property type="protein sequence ID" value="SSW97834.1"/>
    <property type="molecule type" value="Genomic_DNA"/>
</dbReference>
<gene>
    <name evidence="1" type="primary">CSON008463</name>
</gene>
<dbReference type="AlphaFoldDB" id="A0A336JYQ9"/>
<reference evidence="2" key="2">
    <citation type="submission" date="2018-07" db="EMBL/GenBank/DDBJ databases">
        <authorList>
            <person name="Quirk P.G."/>
            <person name="Krulwich T.A."/>
        </authorList>
    </citation>
    <scope>NUCLEOTIDE SEQUENCE</scope>
</reference>
<proteinExistence type="predicted"/>
<dbReference type="EMBL" id="UFQT01000031">
    <property type="protein sequence ID" value="SSX18220.1"/>
    <property type="molecule type" value="Genomic_DNA"/>
</dbReference>
<dbReference type="VEuPathDB" id="VectorBase:CSON008463"/>
<evidence type="ECO:0000313" key="2">
    <source>
        <dbReference type="EMBL" id="SSX18220.1"/>
    </source>
</evidence>
<organism evidence="1">
    <name type="scientific">Culicoides sonorensis</name>
    <name type="common">Biting midge</name>
    <dbReference type="NCBI Taxonomy" id="179676"/>
    <lineage>
        <taxon>Eukaryota</taxon>
        <taxon>Metazoa</taxon>
        <taxon>Ecdysozoa</taxon>
        <taxon>Arthropoda</taxon>
        <taxon>Hexapoda</taxon>
        <taxon>Insecta</taxon>
        <taxon>Pterygota</taxon>
        <taxon>Neoptera</taxon>
        <taxon>Endopterygota</taxon>
        <taxon>Diptera</taxon>
        <taxon>Nematocera</taxon>
        <taxon>Chironomoidea</taxon>
        <taxon>Ceratopogonidae</taxon>
        <taxon>Ceratopogoninae</taxon>
        <taxon>Culicoides</taxon>
        <taxon>Monoculicoides</taxon>
    </lineage>
</organism>
<protein>
    <submittedName>
        <fullName evidence="1">CSON008463 protein</fullName>
    </submittedName>
</protein>